<evidence type="ECO:0000256" key="3">
    <source>
        <dbReference type="ARBA" id="ARBA00004613"/>
    </source>
</evidence>
<evidence type="ECO:0000256" key="1">
    <source>
        <dbReference type="ARBA" id="ARBA00001255"/>
    </source>
</evidence>
<dbReference type="OrthoDB" id="5795902at2759"/>
<comment type="caution">
    <text evidence="15">The sequence shown here is derived from an EMBL/GenBank/DDBJ whole genome shotgun (WGS) entry which is preliminary data.</text>
</comment>
<dbReference type="PANTHER" id="PTHR11452">
    <property type="entry name" value="ALPHA-GALACTOSIDASE/ALPHA-N-ACETYLGALACTOSAMINIDASE"/>
    <property type="match status" value="1"/>
</dbReference>
<dbReference type="Pfam" id="PF17801">
    <property type="entry name" value="Melibiase_C"/>
    <property type="match status" value="1"/>
</dbReference>
<keyword evidence="7" id="KW-0732">Signal</keyword>
<dbReference type="STRING" id="2070753.A0A3A2Z5N1"/>
<evidence type="ECO:0000256" key="8">
    <source>
        <dbReference type="ARBA" id="ARBA00022734"/>
    </source>
</evidence>
<dbReference type="PRINTS" id="PR00740">
    <property type="entry name" value="GLHYDRLASE27"/>
</dbReference>
<protein>
    <recommendedName>
        <fullName evidence="5 13">Alpha-galactosidase</fullName>
        <ecNumber evidence="5 13">3.2.1.22</ecNumber>
    </recommendedName>
    <alternativeName>
        <fullName evidence="13">Melibiase</fullName>
    </alternativeName>
</protein>
<evidence type="ECO:0000256" key="6">
    <source>
        <dbReference type="ARBA" id="ARBA00022525"/>
    </source>
</evidence>
<evidence type="ECO:0000256" key="2">
    <source>
        <dbReference type="ARBA" id="ARBA00003969"/>
    </source>
</evidence>
<evidence type="ECO:0000256" key="12">
    <source>
        <dbReference type="ARBA" id="ARBA00023295"/>
    </source>
</evidence>
<dbReference type="Pfam" id="PF00652">
    <property type="entry name" value="Ricin_B_lectin"/>
    <property type="match status" value="1"/>
</dbReference>
<dbReference type="InterPro" id="IPR041233">
    <property type="entry name" value="Melibiase_C"/>
</dbReference>
<keyword evidence="10 13" id="KW-1015">Disulfide bond</keyword>
<feature type="domain" description="Ricin B lectin" evidence="14">
    <location>
        <begin position="418"/>
        <end position="528"/>
    </location>
</feature>
<evidence type="ECO:0000256" key="10">
    <source>
        <dbReference type="ARBA" id="ARBA00023157"/>
    </source>
</evidence>
<dbReference type="EC" id="3.2.1.22" evidence="5 13"/>
<comment type="similarity">
    <text evidence="4 13">Belongs to the glycosyl hydrolase 27 family.</text>
</comment>
<comment type="subcellular location">
    <subcellularLocation>
        <location evidence="3">Secreted</location>
    </subcellularLocation>
</comment>
<evidence type="ECO:0000256" key="4">
    <source>
        <dbReference type="ARBA" id="ARBA00009743"/>
    </source>
</evidence>
<dbReference type="SUPFAM" id="SSF51445">
    <property type="entry name" value="(Trans)glycosidases"/>
    <property type="match status" value="1"/>
</dbReference>
<dbReference type="InterPro" id="IPR017853">
    <property type="entry name" value="GH"/>
</dbReference>
<accession>A0A3A2Z5N1</accession>
<keyword evidence="12 13" id="KW-0326">Glycosidase</keyword>
<keyword evidence="6" id="KW-0964">Secreted</keyword>
<dbReference type="CDD" id="cd23425">
    <property type="entry name" value="beta-trefoil_Ricin_AglA"/>
    <property type="match status" value="1"/>
</dbReference>
<keyword evidence="16" id="KW-1185">Reference proteome</keyword>
<dbReference type="InterPro" id="IPR002241">
    <property type="entry name" value="Glyco_hydro_27"/>
</dbReference>
<dbReference type="Gene3D" id="3.20.20.70">
    <property type="entry name" value="Aldolase class I"/>
    <property type="match status" value="1"/>
</dbReference>
<evidence type="ECO:0000256" key="9">
    <source>
        <dbReference type="ARBA" id="ARBA00022801"/>
    </source>
</evidence>
<organism evidence="15 16">
    <name type="scientific">Aspergillus sclerotialis</name>
    <dbReference type="NCBI Taxonomy" id="2070753"/>
    <lineage>
        <taxon>Eukaryota</taxon>
        <taxon>Fungi</taxon>
        <taxon>Dikarya</taxon>
        <taxon>Ascomycota</taxon>
        <taxon>Pezizomycotina</taxon>
        <taxon>Eurotiomycetes</taxon>
        <taxon>Eurotiomycetidae</taxon>
        <taxon>Eurotiales</taxon>
        <taxon>Aspergillaceae</taxon>
        <taxon>Aspergillus</taxon>
        <taxon>Aspergillus subgen. Polypaecilum</taxon>
    </lineage>
</organism>
<dbReference type="GO" id="GO:0004557">
    <property type="term" value="F:alpha-galactosidase activity"/>
    <property type="evidence" value="ECO:0007669"/>
    <property type="project" value="UniProtKB-EC"/>
</dbReference>
<dbReference type="SUPFAM" id="SSF50370">
    <property type="entry name" value="Ricin B-like lectins"/>
    <property type="match status" value="1"/>
</dbReference>
<dbReference type="CDD" id="cd14792">
    <property type="entry name" value="GH27"/>
    <property type="match status" value="1"/>
</dbReference>
<dbReference type="GO" id="GO:0005975">
    <property type="term" value="P:carbohydrate metabolic process"/>
    <property type="evidence" value="ECO:0007669"/>
    <property type="project" value="InterPro"/>
</dbReference>
<dbReference type="FunFam" id="3.20.20.70:FF:000177">
    <property type="entry name" value="Alpha-galactosidase"/>
    <property type="match status" value="1"/>
</dbReference>
<dbReference type="SMART" id="SM00458">
    <property type="entry name" value="RICIN"/>
    <property type="match status" value="1"/>
</dbReference>
<dbReference type="InterPro" id="IPR013780">
    <property type="entry name" value="Glyco_hydro_b"/>
</dbReference>
<dbReference type="PANTHER" id="PTHR11452:SF91">
    <property type="entry name" value="ALPHA-GALACTOSIDASE A-RELATED"/>
    <property type="match status" value="1"/>
</dbReference>
<keyword evidence="11" id="KW-0325">Glycoprotein</keyword>
<dbReference type="Gene3D" id="2.60.40.1180">
    <property type="entry name" value="Golgi alpha-mannosidase II"/>
    <property type="match status" value="1"/>
</dbReference>
<dbReference type="GO" id="GO:0030246">
    <property type="term" value="F:carbohydrate binding"/>
    <property type="evidence" value="ECO:0007669"/>
    <property type="project" value="UniProtKB-KW"/>
</dbReference>
<gene>
    <name evidence="15" type="ORF">PHISCL_09255</name>
</gene>
<name>A0A3A2Z5N1_9EURO</name>
<sequence>MTTMLSKSLVVAATVGELFPRLAQASIESPNILPRPPMGFNNWARFECNLNQTLFTETADSMVSTGLRDAGYDRLYLDDCWMTHQRADNGSLQWDTKKFPDGMPWLGQYFRERGFKFGIYEDSGNATCGGYPGSYGYEKLDAETFANWGVDYLKLDGCNVSPEDGRDLRDEYIHRYHLWHQILDNMAKPLIFSESAPAYFSGDKSLSDWYAVMDKMPFYGELARHSDDVINYNAKGNAWDSIMTNYNFQILVARYQKLGFYNDPDFLITDNTRLSADEKASQFALWASFSAPLIISAYIPALTKEELAILTNKDLLAVNQDPLVEQAALVSRDDTFDVFTKNLQNGDRLLTVLNKGDSTATVEIPVERIGLAKRCAYKAKDLWDGSSIKVKDSVSIKLNTHATAVYRFSLPKKCSGITPTGMVFNTASMNCLTSSDKSIDFAKCDAKDSQVWQFSPSGTISALSDTSKCLSTDGKEVSLERCSGSRSQKWSYSYMGDLKNGKSGKCLTEGLGVRECGEDLESQVFGLPSGVHVHW</sequence>
<evidence type="ECO:0000256" key="5">
    <source>
        <dbReference type="ARBA" id="ARBA00012755"/>
    </source>
</evidence>
<dbReference type="GO" id="GO:0005576">
    <property type="term" value="C:extracellular region"/>
    <property type="evidence" value="ECO:0007669"/>
    <property type="project" value="UniProtKB-SubCell"/>
</dbReference>
<dbReference type="AlphaFoldDB" id="A0A3A2Z5N1"/>
<dbReference type="EMBL" id="MVGC01000557">
    <property type="protein sequence ID" value="RJE18408.1"/>
    <property type="molecule type" value="Genomic_DNA"/>
</dbReference>
<keyword evidence="8" id="KW-0430">Lectin</keyword>
<dbReference type="Gene3D" id="2.80.10.50">
    <property type="match status" value="1"/>
</dbReference>
<dbReference type="InterPro" id="IPR000772">
    <property type="entry name" value="Ricin_B_lectin"/>
</dbReference>
<dbReference type="Proteomes" id="UP000266188">
    <property type="component" value="Unassembled WGS sequence"/>
</dbReference>
<dbReference type="PROSITE" id="PS50231">
    <property type="entry name" value="RICIN_B_LECTIN"/>
    <property type="match status" value="1"/>
</dbReference>
<dbReference type="InterPro" id="IPR013785">
    <property type="entry name" value="Aldolase_TIM"/>
</dbReference>
<evidence type="ECO:0000256" key="13">
    <source>
        <dbReference type="RuleBase" id="RU361168"/>
    </source>
</evidence>
<evidence type="ECO:0000256" key="7">
    <source>
        <dbReference type="ARBA" id="ARBA00022729"/>
    </source>
</evidence>
<dbReference type="Pfam" id="PF16499">
    <property type="entry name" value="Melibiase_2"/>
    <property type="match status" value="1"/>
</dbReference>
<keyword evidence="9 13" id="KW-0378">Hydrolase</keyword>
<reference evidence="16" key="1">
    <citation type="submission" date="2017-02" db="EMBL/GenBank/DDBJ databases">
        <authorList>
            <person name="Tafer H."/>
            <person name="Lopandic K."/>
        </authorList>
    </citation>
    <scope>NUCLEOTIDE SEQUENCE [LARGE SCALE GENOMIC DNA]</scope>
    <source>
        <strain evidence="16">CBS 366.77</strain>
    </source>
</reference>
<evidence type="ECO:0000313" key="16">
    <source>
        <dbReference type="Proteomes" id="UP000266188"/>
    </source>
</evidence>
<evidence type="ECO:0000259" key="14">
    <source>
        <dbReference type="SMART" id="SM00458"/>
    </source>
</evidence>
<dbReference type="SUPFAM" id="SSF51011">
    <property type="entry name" value="Glycosyl hydrolase domain"/>
    <property type="match status" value="1"/>
</dbReference>
<evidence type="ECO:0000313" key="15">
    <source>
        <dbReference type="EMBL" id="RJE18408.1"/>
    </source>
</evidence>
<dbReference type="InterPro" id="IPR035992">
    <property type="entry name" value="Ricin_B-like_lectins"/>
</dbReference>
<comment type="catalytic activity">
    <reaction evidence="1 13">
        <text>Hydrolysis of terminal, non-reducing alpha-D-galactose residues in alpha-D-galactosides, including galactose oligosaccharides, galactomannans and galactolipids.</text>
        <dbReference type="EC" id="3.2.1.22"/>
    </reaction>
</comment>
<comment type="function">
    <text evidence="2">Hydrolyzes a variety of simple alpha-D-galactoside as well as more complex molecules such as oligosaccharides and polysaccharides.</text>
</comment>
<proteinExistence type="inferred from homology"/>
<evidence type="ECO:0000256" key="11">
    <source>
        <dbReference type="ARBA" id="ARBA00023180"/>
    </source>
</evidence>